<accession>A0A316JAH1</accession>
<name>A0A316JAH1_9HYPH</name>
<dbReference type="AlphaFoldDB" id="A0A316JAH1"/>
<reference evidence="1 2" key="1">
    <citation type="submission" date="2018-05" db="EMBL/GenBank/DDBJ databases">
        <title>Comparative genomic sequence analysis between strain HN4 and CCM 8460T (Falsochrobactrum ovis) will provide more evidence to prove that HN4 is a new species of Falsochrobactrum.</title>
        <authorList>
            <person name="Lyu W."/>
            <person name="Sun L."/>
            <person name="Yao L."/>
        </authorList>
    </citation>
    <scope>NUCLEOTIDE SEQUENCE [LARGE SCALE GENOMIC DNA]</scope>
    <source>
        <strain evidence="1 2">HN4</strain>
    </source>
</reference>
<sequence length="87" mass="9789">MTDLITRLSKLDAPDREADVRKIVCQLLVQIESKIIRFKLRETTYQLSAELGKLSRSGVKYGPCAVRFAASEIACSGHRLSLLMQHI</sequence>
<gene>
    <name evidence="1" type="ORF">DKP76_07370</name>
</gene>
<dbReference type="EMBL" id="QGDB01000002">
    <property type="protein sequence ID" value="PWL18872.1"/>
    <property type="molecule type" value="Genomic_DNA"/>
</dbReference>
<evidence type="ECO:0000313" key="1">
    <source>
        <dbReference type="EMBL" id="PWL18872.1"/>
    </source>
</evidence>
<organism evidence="1 2">
    <name type="scientific">Falsochrobactrum shanghaiense</name>
    <dbReference type="NCBI Taxonomy" id="2201899"/>
    <lineage>
        <taxon>Bacteria</taxon>
        <taxon>Pseudomonadati</taxon>
        <taxon>Pseudomonadota</taxon>
        <taxon>Alphaproteobacteria</taxon>
        <taxon>Hyphomicrobiales</taxon>
        <taxon>Brucellaceae</taxon>
        <taxon>Falsochrobactrum</taxon>
    </lineage>
</organism>
<protein>
    <submittedName>
        <fullName evidence="1">Uncharacterized protein</fullName>
    </submittedName>
</protein>
<proteinExistence type="predicted"/>
<comment type="caution">
    <text evidence="1">The sequence shown here is derived from an EMBL/GenBank/DDBJ whole genome shotgun (WGS) entry which is preliminary data.</text>
</comment>
<evidence type="ECO:0000313" key="2">
    <source>
        <dbReference type="Proteomes" id="UP000245865"/>
    </source>
</evidence>
<keyword evidence="2" id="KW-1185">Reference proteome</keyword>
<dbReference type="Proteomes" id="UP000245865">
    <property type="component" value="Unassembled WGS sequence"/>
</dbReference>